<comment type="caution">
    <text evidence="1">The sequence shown here is derived from an EMBL/GenBank/DDBJ whole genome shotgun (WGS) entry which is preliminary data.</text>
</comment>
<sequence length="213" mass="24232">MKDYPLTIPVCQLDEDRYFVGMTTADLDPVVKNGHYLIPRLCIESNEPEHKNGFIAQWNDGQWKYIEDHRGEAVYLKKTGEKQTITALGKLPKDVTTHAPKPFTEWSEEAGSWVDVANSDELRLQDKKEKAGAVTRSQLLTSTELRLGKNKTELLEIAERELAGSHLIKVRNAISEAQSFTLVNDDIWDFFTQTLNISADKLFALWEEAKLNP</sequence>
<organism evidence="1 2">
    <name type="scientific">Snodgrassella alvi</name>
    <dbReference type="NCBI Taxonomy" id="1196083"/>
    <lineage>
        <taxon>Bacteria</taxon>
        <taxon>Pseudomonadati</taxon>
        <taxon>Pseudomonadota</taxon>
        <taxon>Betaproteobacteria</taxon>
        <taxon>Neisseriales</taxon>
        <taxon>Neisseriaceae</taxon>
        <taxon>Snodgrassella</taxon>
    </lineage>
</organism>
<reference evidence="1" key="1">
    <citation type="journal article" date="2017" name="MBio">
        <title>Type VI secretion-mediated competition in the bee gut microbiome.</title>
        <authorList>
            <person name="Steele M.I."/>
            <person name="Kwong W.K."/>
            <person name="Powell J.E."/>
            <person name="Whiteley M."/>
            <person name="Moran N.A."/>
        </authorList>
    </citation>
    <scope>NUCLEOTIDE SEQUENCE [LARGE SCALE GENOMIC DNA]</scope>
    <source>
        <strain evidence="1">WkB273</strain>
    </source>
</reference>
<keyword evidence="2" id="KW-1185">Reference proteome</keyword>
<name>A0A2N9X675_9NEIS</name>
<proteinExistence type="predicted"/>
<dbReference type="RefSeq" id="WP_100152559.1">
    <property type="nucleotide sequence ID" value="NZ_MEIL01000029.1"/>
</dbReference>
<dbReference type="Proteomes" id="UP000230202">
    <property type="component" value="Unassembled WGS sequence"/>
</dbReference>
<dbReference type="AlphaFoldDB" id="A0A2N9X675"/>
<protein>
    <submittedName>
        <fullName evidence="1">Uncharacterized protein</fullName>
    </submittedName>
</protein>
<evidence type="ECO:0000313" key="1">
    <source>
        <dbReference type="EMBL" id="PIT38678.1"/>
    </source>
</evidence>
<accession>A0A2N9X675</accession>
<gene>
    <name evidence="1" type="ORF">BHC54_09185</name>
</gene>
<evidence type="ECO:0000313" key="2">
    <source>
        <dbReference type="Proteomes" id="UP000230202"/>
    </source>
</evidence>
<dbReference type="EMBL" id="MEIL01000029">
    <property type="protein sequence ID" value="PIT38678.1"/>
    <property type="molecule type" value="Genomic_DNA"/>
</dbReference>